<dbReference type="EMBL" id="JARHTQ010000020">
    <property type="protein sequence ID" value="MDF2259104.1"/>
    <property type="molecule type" value="Genomic_DNA"/>
</dbReference>
<organism evidence="1 2">
    <name type="scientific">Streptantibioticus ferralitis</name>
    <dbReference type="NCBI Taxonomy" id="236510"/>
    <lineage>
        <taxon>Bacteria</taxon>
        <taxon>Bacillati</taxon>
        <taxon>Actinomycetota</taxon>
        <taxon>Actinomycetes</taxon>
        <taxon>Kitasatosporales</taxon>
        <taxon>Streptomycetaceae</taxon>
        <taxon>Streptantibioticus</taxon>
    </lineage>
</organism>
<dbReference type="RefSeq" id="WP_275818569.1">
    <property type="nucleotide sequence ID" value="NZ_BAAANM010000010.1"/>
</dbReference>
<protein>
    <submittedName>
        <fullName evidence="1">Uncharacterized protein</fullName>
    </submittedName>
</protein>
<evidence type="ECO:0000313" key="2">
    <source>
        <dbReference type="Proteomes" id="UP001220022"/>
    </source>
</evidence>
<proteinExistence type="predicted"/>
<name>A0ABT5Z5U6_9ACTN</name>
<keyword evidence="2" id="KW-1185">Reference proteome</keyword>
<reference evidence="1 2" key="1">
    <citation type="submission" date="2023-03" db="EMBL/GenBank/DDBJ databases">
        <title>Draft genome sequence of type strain Streptomyces ferralitis JCM 14344.</title>
        <authorList>
            <person name="Klaysubun C."/>
            <person name="Duangmal K."/>
        </authorList>
    </citation>
    <scope>NUCLEOTIDE SEQUENCE [LARGE SCALE GENOMIC DNA]</scope>
    <source>
        <strain evidence="1 2">JCM 14344</strain>
    </source>
</reference>
<dbReference type="Proteomes" id="UP001220022">
    <property type="component" value="Unassembled WGS sequence"/>
</dbReference>
<accession>A0ABT5Z5U6</accession>
<evidence type="ECO:0000313" key="1">
    <source>
        <dbReference type="EMBL" id="MDF2259104.1"/>
    </source>
</evidence>
<sequence>MFTFGDVKVRATPNSAGVYTAIDIPNRSKRQLSFEITLRVTGPGGYEALMKRSYVGILPSDDARDAGLLIDRSHAAVPQHPVVSIIAFSQSYYD</sequence>
<comment type="caution">
    <text evidence="1">The sequence shown here is derived from an EMBL/GenBank/DDBJ whole genome shotgun (WGS) entry which is preliminary data.</text>
</comment>
<gene>
    <name evidence="1" type="ORF">P2L57_26345</name>
</gene>